<proteinExistence type="predicted"/>
<sequence>MDGNIIIKQREGAISAHPFAQLAFSVASSANNVILEENEILKKNILEDNKDNSQSDGEIASEQEKTSTLSFPSSPSS</sequence>
<dbReference type="RefSeq" id="XP_021338378.1">
    <property type="nucleotide sequence ID" value="XM_021481777.1"/>
</dbReference>
<dbReference type="GeneID" id="24424635"/>
<reference evidence="2 3" key="3">
    <citation type="journal article" date="2016" name="Sci. Rep.">
        <title>Genome-wide diversity and gene expression profiling of Babesia microti isolates identify polymorphic genes that mediate host-pathogen interactions.</title>
        <authorList>
            <person name="Silva J.C."/>
            <person name="Cornillot E."/>
            <person name="McCracken C."/>
            <person name="Usmani-Brown S."/>
            <person name="Dwivedi A."/>
            <person name="Ifeonu O.O."/>
            <person name="Crabtree J."/>
            <person name="Gotia H.T."/>
            <person name="Virji A.Z."/>
            <person name="Reynes C."/>
            <person name="Colinge J."/>
            <person name="Kumar V."/>
            <person name="Lawres L."/>
            <person name="Pazzi J.E."/>
            <person name="Pablo J.V."/>
            <person name="Hung C."/>
            <person name="Brancato J."/>
            <person name="Kumari P."/>
            <person name="Orvis J."/>
            <person name="Tretina K."/>
            <person name="Chibucos M."/>
            <person name="Ott S."/>
            <person name="Sadzewicz L."/>
            <person name="Sengamalay N."/>
            <person name="Shetty A.C."/>
            <person name="Su Q."/>
            <person name="Tallon L."/>
            <person name="Fraser C.M."/>
            <person name="Frutos R."/>
            <person name="Molina D.M."/>
            <person name="Krause P.J."/>
            <person name="Ben Mamoun C."/>
        </authorList>
    </citation>
    <scope>NUCLEOTIDE SEQUENCE [LARGE SCALE GENOMIC DNA]</scope>
    <source>
        <strain evidence="2 3">RI</strain>
    </source>
</reference>
<keyword evidence="3" id="KW-1185">Reference proteome</keyword>
<name>A0A1R4AB13_BABMR</name>
<evidence type="ECO:0000256" key="1">
    <source>
        <dbReference type="SAM" id="MobiDB-lite"/>
    </source>
</evidence>
<feature type="compositionally biased region" description="Low complexity" evidence="1">
    <location>
        <begin position="66"/>
        <end position="77"/>
    </location>
</feature>
<organism evidence="2 3">
    <name type="scientific">Babesia microti (strain RI)</name>
    <dbReference type="NCBI Taxonomy" id="1133968"/>
    <lineage>
        <taxon>Eukaryota</taxon>
        <taxon>Sar</taxon>
        <taxon>Alveolata</taxon>
        <taxon>Apicomplexa</taxon>
        <taxon>Aconoidasida</taxon>
        <taxon>Piroplasmida</taxon>
        <taxon>Babesiidae</taxon>
        <taxon>Babesia</taxon>
    </lineage>
</organism>
<reference evidence="2 3" key="1">
    <citation type="journal article" date="2012" name="Nucleic Acids Res.">
        <title>Sequencing of the smallest Apicomplexan genome from the human pathogen Babesia microti.</title>
        <authorList>
            <person name="Cornillot E."/>
            <person name="Hadj-Kaddour K."/>
            <person name="Dassouli A."/>
            <person name="Noel B."/>
            <person name="Ranwez V."/>
            <person name="Vacherie B."/>
            <person name="Augagneur Y."/>
            <person name="Bres V."/>
            <person name="Duclos A."/>
            <person name="Randazzo S."/>
            <person name="Carcy B."/>
            <person name="Debierre-Grockiego F."/>
            <person name="Delbecq S."/>
            <person name="Moubri-Menage K."/>
            <person name="Shams-Eldin H."/>
            <person name="Usmani-Brown S."/>
            <person name="Bringaud F."/>
            <person name="Wincker P."/>
            <person name="Vivares C.P."/>
            <person name="Schwarz R.T."/>
            <person name="Schetters T.P."/>
            <person name="Krause P.J."/>
            <person name="Gorenflot A."/>
            <person name="Berry V."/>
            <person name="Barbe V."/>
            <person name="Ben Mamoun C."/>
        </authorList>
    </citation>
    <scope>NUCLEOTIDE SEQUENCE [LARGE SCALE GENOMIC DNA]</scope>
    <source>
        <strain evidence="2 3">RI</strain>
    </source>
</reference>
<dbReference type="EMBL" id="FO082872">
    <property type="protein sequence ID" value="SJK86188.1"/>
    <property type="molecule type" value="Genomic_DNA"/>
</dbReference>
<gene>
    <name evidence="2" type="ORF">BMR1_02g04285</name>
</gene>
<evidence type="ECO:0000313" key="3">
    <source>
        <dbReference type="Proteomes" id="UP000002899"/>
    </source>
</evidence>
<reference evidence="2 3" key="2">
    <citation type="journal article" date="2013" name="PLoS ONE">
        <title>Whole genome mapping and re-organization of the nuclear and mitochondrial genomes of Babesia microti isolates.</title>
        <authorList>
            <person name="Cornillot E."/>
            <person name="Dassouli A."/>
            <person name="Garg A."/>
            <person name="Pachikara N."/>
            <person name="Randazzo S."/>
            <person name="Depoix D."/>
            <person name="Carcy B."/>
            <person name="Delbecq S."/>
            <person name="Frutos R."/>
            <person name="Silva J.C."/>
            <person name="Sutton R."/>
            <person name="Krause P.J."/>
            <person name="Mamoun C.B."/>
        </authorList>
    </citation>
    <scope>NUCLEOTIDE SEQUENCE [LARGE SCALE GENOMIC DNA]</scope>
    <source>
        <strain evidence="2 3">RI</strain>
    </source>
</reference>
<dbReference type="Proteomes" id="UP000002899">
    <property type="component" value="Chromosome II"/>
</dbReference>
<dbReference type="VEuPathDB" id="PiroplasmaDB:BMR1_02g04285"/>
<feature type="non-terminal residue" evidence="2">
    <location>
        <position position="1"/>
    </location>
</feature>
<feature type="region of interest" description="Disordered" evidence="1">
    <location>
        <begin position="46"/>
        <end position="77"/>
    </location>
</feature>
<dbReference type="AlphaFoldDB" id="A0A1R4AB13"/>
<dbReference type="KEGG" id="bmic:BMR1_02g04285"/>
<protein>
    <submittedName>
        <fullName evidence="2">Uncharacterized protein</fullName>
    </submittedName>
</protein>
<evidence type="ECO:0000313" key="2">
    <source>
        <dbReference type="EMBL" id="SJK86188.1"/>
    </source>
</evidence>
<accession>A0A1R4AB13</accession>